<dbReference type="PANTHER" id="PTHR48111:SF56">
    <property type="entry name" value="TETRATHIONATE RESPONSE REGULATORY PROTEIN TTRR"/>
    <property type="match status" value="1"/>
</dbReference>
<dbReference type="GO" id="GO:0005829">
    <property type="term" value="C:cytosol"/>
    <property type="evidence" value="ECO:0007669"/>
    <property type="project" value="TreeGrafter"/>
</dbReference>
<accession>A0A1W1E8Y8</accession>
<dbReference type="InterPro" id="IPR011006">
    <property type="entry name" value="CheY-like_superfamily"/>
</dbReference>
<dbReference type="Pfam" id="PF00486">
    <property type="entry name" value="Trans_reg_C"/>
    <property type="match status" value="1"/>
</dbReference>
<dbReference type="EMBL" id="FPIB01000015">
    <property type="protein sequence ID" value="SFV90388.1"/>
    <property type="molecule type" value="Genomic_DNA"/>
</dbReference>
<dbReference type="Gene3D" id="1.10.10.10">
    <property type="entry name" value="Winged helix-like DNA-binding domain superfamily/Winged helix DNA-binding domain"/>
    <property type="match status" value="1"/>
</dbReference>
<proteinExistence type="predicted"/>
<dbReference type="SMART" id="SM00862">
    <property type="entry name" value="Trans_reg_C"/>
    <property type="match status" value="1"/>
</dbReference>
<dbReference type="GO" id="GO:0000976">
    <property type="term" value="F:transcription cis-regulatory region binding"/>
    <property type="evidence" value="ECO:0007669"/>
    <property type="project" value="TreeGrafter"/>
</dbReference>
<dbReference type="InterPro" id="IPR001789">
    <property type="entry name" value="Sig_transdc_resp-reg_receiver"/>
</dbReference>
<dbReference type="GO" id="GO:0000156">
    <property type="term" value="F:phosphorelay response regulator activity"/>
    <property type="evidence" value="ECO:0007669"/>
    <property type="project" value="TreeGrafter"/>
</dbReference>
<dbReference type="SUPFAM" id="SSF46894">
    <property type="entry name" value="C-terminal effector domain of the bipartite response regulators"/>
    <property type="match status" value="1"/>
</dbReference>
<dbReference type="InterPro" id="IPR039420">
    <property type="entry name" value="WalR-like"/>
</dbReference>
<name>A0A1W1E8Y8_9ZZZZ</name>
<dbReference type="CDD" id="cd17534">
    <property type="entry name" value="REC_DC-like"/>
    <property type="match status" value="1"/>
</dbReference>
<protein>
    <submittedName>
        <fullName evidence="3">Transcriptional regulator</fullName>
    </submittedName>
</protein>
<organism evidence="3">
    <name type="scientific">hydrothermal vent metagenome</name>
    <dbReference type="NCBI Taxonomy" id="652676"/>
    <lineage>
        <taxon>unclassified sequences</taxon>
        <taxon>metagenomes</taxon>
        <taxon>ecological metagenomes</taxon>
    </lineage>
</organism>
<dbReference type="SUPFAM" id="SSF52172">
    <property type="entry name" value="CheY-like"/>
    <property type="match status" value="1"/>
</dbReference>
<dbReference type="Pfam" id="PF00072">
    <property type="entry name" value="Response_reg"/>
    <property type="match status" value="1"/>
</dbReference>
<sequence length="232" mass="26557">MRERIFIVEDEVIVAIEIKRTIEKLGFLFAGMASNDTDALRAVPEVMPDLILMDIMLKKSRNGIEINRELRKAYRIPVIYLTSVTDTVMMQEAVETEPVGYLLKPFRREELHSTILLGLYKASAKECSRPELLNLGYGYFYDTAEEMLFFRKEYIPLGKKEGKLLKILIDAEGSVIPFHVIESLIWDGALISESALRTLLYRINNKLDHKLIETVPGYGCRLITPPTNHPKP</sequence>
<gene>
    <name evidence="3" type="ORF">MNB_SV-4-742</name>
</gene>
<evidence type="ECO:0000313" key="3">
    <source>
        <dbReference type="EMBL" id="SFV90388.1"/>
    </source>
</evidence>
<evidence type="ECO:0000256" key="1">
    <source>
        <dbReference type="ARBA" id="ARBA00023125"/>
    </source>
</evidence>
<dbReference type="PROSITE" id="PS50110">
    <property type="entry name" value="RESPONSE_REGULATORY"/>
    <property type="match status" value="1"/>
</dbReference>
<keyword evidence="1" id="KW-0238">DNA-binding</keyword>
<dbReference type="InterPro" id="IPR036388">
    <property type="entry name" value="WH-like_DNA-bd_sf"/>
</dbReference>
<dbReference type="InterPro" id="IPR001867">
    <property type="entry name" value="OmpR/PhoB-type_DNA-bd"/>
</dbReference>
<feature type="domain" description="Response regulatory" evidence="2">
    <location>
        <begin position="4"/>
        <end position="119"/>
    </location>
</feature>
<reference evidence="3" key="1">
    <citation type="submission" date="2016-10" db="EMBL/GenBank/DDBJ databases">
        <authorList>
            <person name="de Groot N.N."/>
        </authorList>
    </citation>
    <scope>NUCLEOTIDE SEQUENCE</scope>
</reference>
<dbReference type="GO" id="GO:0006355">
    <property type="term" value="P:regulation of DNA-templated transcription"/>
    <property type="evidence" value="ECO:0007669"/>
    <property type="project" value="InterPro"/>
</dbReference>
<dbReference type="SMART" id="SM00448">
    <property type="entry name" value="REC"/>
    <property type="match status" value="1"/>
</dbReference>
<dbReference type="Gene3D" id="3.40.50.2300">
    <property type="match status" value="1"/>
</dbReference>
<dbReference type="InterPro" id="IPR016032">
    <property type="entry name" value="Sig_transdc_resp-reg_C-effctor"/>
</dbReference>
<evidence type="ECO:0000259" key="2">
    <source>
        <dbReference type="PROSITE" id="PS50110"/>
    </source>
</evidence>
<dbReference type="PANTHER" id="PTHR48111">
    <property type="entry name" value="REGULATOR OF RPOS"/>
    <property type="match status" value="1"/>
</dbReference>
<dbReference type="GO" id="GO:0032993">
    <property type="term" value="C:protein-DNA complex"/>
    <property type="evidence" value="ECO:0007669"/>
    <property type="project" value="TreeGrafter"/>
</dbReference>
<dbReference type="AlphaFoldDB" id="A0A1W1E8Y8"/>